<gene>
    <name evidence="2" type="ORF">LEP1GSC202_3889</name>
</gene>
<dbReference type="Proteomes" id="UP000013996">
    <property type="component" value="Unassembled WGS sequence"/>
</dbReference>
<proteinExistence type="predicted"/>
<dbReference type="RefSeq" id="WP_015675943.1">
    <property type="nucleotide sequence ID" value="NZ_AOGX02000008.1"/>
</dbReference>
<dbReference type="PANTHER" id="PTHR35849:SF2">
    <property type="entry name" value="BLR2341 PROTEIN"/>
    <property type="match status" value="1"/>
</dbReference>
<organism evidence="2 3">
    <name type="scientific">Leptospira yanagawae serovar Saopaulo str. Sao Paulo = ATCC 700523</name>
    <dbReference type="NCBI Taxonomy" id="1249483"/>
    <lineage>
        <taxon>Bacteria</taxon>
        <taxon>Pseudomonadati</taxon>
        <taxon>Spirochaetota</taxon>
        <taxon>Spirochaetia</taxon>
        <taxon>Leptospirales</taxon>
        <taxon>Leptospiraceae</taxon>
        <taxon>Leptospira</taxon>
    </lineage>
</organism>
<feature type="domain" description="STAS" evidence="1">
    <location>
        <begin position="43"/>
        <end position="95"/>
    </location>
</feature>
<name>A0A5E8HH43_9LEPT</name>
<dbReference type="Pfam" id="PF13466">
    <property type="entry name" value="STAS_2"/>
    <property type="match status" value="1"/>
</dbReference>
<evidence type="ECO:0000313" key="2">
    <source>
        <dbReference type="EMBL" id="EOQ90624.1"/>
    </source>
</evidence>
<dbReference type="CDD" id="cd07043">
    <property type="entry name" value="STAS_anti-anti-sigma_factors"/>
    <property type="match status" value="1"/>
</dbReference>
<evidence type="ECO:0000259" key="1">
    <source>
        <dbReference type="PROSITE" id="PS50801"/>
    </source>
</evidence>
<dbReference type="PROSITE" id="PS50801">
    <property type="entry name" value="STAS"/>
    <property type="match status" value="1"/>
</dbReference>
<dbReference type="STRING" id="1249483.LEP1GSC202_3889"/>
<dbReference type="EMBL" id="AOGX02000008">
    <property type="protein sequence ID" value="EOQ90624.1"/>
    <property type="molecule type" value="Genomic_DNA"/>
</dbReference>
<dbReference type="InterPro" id="IPR058548">
    <property type="entry name" value="MlaB-like_STAS"/>
</dbReference>
<dbReference type="Gene3D" id="3.30.750.24">
    <property type="entry name" value="STAS domain"/>
    <property type="match status" value="1"/>
</dbReference>
<dbReference type="InterPro" id="IPR052746">
    <property type="entry name" value="MlaB_ABC_Transporter"/>
</dbReference>
<dbReference type="InterPro" id="IPR002645">
    <property type="entry name" value="STAS_dom"/>
</dbReference>
<sequence>MEPNQSIQKSNEEETIIWSGYLTVPYINEWYEKSKHWDNVHGKTLKLDLNGIERIDSAGIQLLIFLKKQTVSKHQKLALTNHSLAVLKSFDLLGLVSYFGDRIKVKKEHSNEVEFRYGTRKVS</sequence>
<dbReference type="PANTHER" id="PTHR35849">
    <property type="entry name" value="BLR2341 PROTEIN"/>
    <property type="match status" value="1"/>
</dbReference>
<reference evidence="2 3" key="1">
    <citation type="submission" date="2013-04" db="EMBL/GenBank/DDBJ databases">
        <authorList>
            <person name="Harkins D.M."/>
            <person name="Durkin A.S."/>
            <person name="Brinkac L.M."/>
            <person name="Haft D.H."/>
            <person name="Selengut J.D."/>
            <person name="Sanka R."/>
            <person name="DePew J."/>
            <person name="Purushe J."/>
            <person name="Hartskeerl R.A."/>
            <person name="Ahmed A."/>
            <person name="van der Linden H."/>
            <person name="Goris M.G.A."/>
            <person name="Vinetz J.M."/>
            <person name="Sutton G.G."/>
            <person name="Nierman W.C."/>
            <person name="Fouts D.E."/>
        </authorList>
    </citation>
    <scope>NUCLEOTIDE SEQUENCE [LARGE SCALE GENOMIC DNA]</scope>
    <source>
        <strain evidence="2 3">Sao Paulo</strain>
    </source>
</reference>
<dbReference type="OrthoDB" id="329313at2"/>
<accession>A0A5E8HH43</accession>
<comment type="caution">
    <text evidence="2">The sequence shown here is derived from an EMBL/GenBank/DDBJ whole genome shotgun (WGS) entry which is preliminary data.</text>
</comment>
<dbReference type="SUPFAM" id="SSF52091">
    <property type="entry name" value="SpoIIaa-like"/>
    <property type="match status" value="1"/>
</dbReference>
<dbReference type="AlphaFoldDB" id="A0A5E8HH43"/>
<protein>
    <submittedName>
        <fullName evidence="2">STAS domain protein</fullName>
    </submittedName>
</protein>
<evidence type="ECO:0000313" key="3">
    <source>
        <dbReference type="Proteomes" id="UP000013996"/>
    </source>
</evidence>
<dbReference type="InterPro" id="IPR036513">
    <property type="entry name" value="STAS_dom_sf"/>
</dbReference>